<organism evidence="13 14">
    <name type="scientific">Sinanodonta woodiana</name>
    <name type="common">Chinese pond mussel</name>
    <name type="synonym">Anodonta woodiana</name>
    <dbReference type="NCBI Taxonomy" id="1069815"/>
    <lineage>
        <taxon>Eukaryota</taxon>
        <taxon>Metazoa</taxon>
        <taxon>Spiralia</taxon>
        <taxon>Lophotrochozoa</taxon>
        <taxon>Mollusca</taxon>
        <taxon>Bivalvia</taxon>
        <taxon>Autobranchia</taxon>
        <taxon>Heteroconchia</taxon>
        <taxon>Palaeoheterodonta</taxon>
        <taxon>Unionida</taxon>
        <taxon>Unionoidea</taxon>
        <taxon>Unionidae</taxon>
        <taxon>Unioninae</taxon>
        <taxon>Sinanodonta</taxon>
    </lineage>
</organism>
<keyword evidence="7" id="KW-1015">Disulfide bond</keyword>
<proteinExistence type="predicted"/>
<dbReference type="CDD" id="cd00199">
    <property type="entry name" value="WAP"/>
    <property type="match status" value="1"/>
</dbReference>
<dbReference type="PRINTS" id="PR00759">
    <property type="entry name" value="BASICPTASE"/>
</dbReference>
<evidence type="ECO:0000313" key="14">
    <source>
        <dbReference type="Proteomes" id="UP001634394"/>
    </source>
</evidence>
<dbReference type="SUPFAM" id="SSF53300">
    <property type="entry name" value="vWA-like"/>
    <property type="match status" value="1"/>
</dbReference>
<evidence type="ECO:0000259" key="10">
    <source>
        <dbReference type="PROSITE" id="PS50234"/>
    </source>
</evidence>
<evidence type="ECO:0000259" key="12">
    <source>
        <dbReference type="PROSITE" id="PS51390"/>
    </source>
</evidence>
<dbReference type="InterPro" id="IPR036465">
    <property type="entry name" value="vWFA_dom_sf"/>
</dbReference>
<dbReference type="InterPro" id="IPR002035">
    <property type="entry name" value="VWF_A"/>
</dbReference>
<dbReference type="Proteomes" id="UP001634394">
    <property type="component" value="Unassembled WGS sequence"/>
</dbReference>
<dbReference type="Pfam" id="PF00014">
    <property type="entry name" value="Kunitz_BPTI"/>
    <property type="match status" value="2"/>
</dbReference>
<dbReference type="PROSITE" id="PS50234">
    <property type="entry name" value="VWFA"/>
    <property type="match status" value="1"/>
</dbReference>
<protein>
    <submittedName>
        <fullName evidence="13">Uncharacterized protein</fullName>
    </submittedName>
</protein>
<evidence type="ECO:0000256" key="9">
    <source>
        <dbReference type="SAM" id="MobiDB-lite"/>
    </source>
</evidence>
<comment type="subcellular location">
    <subcellularLocation>
        <location evidence="1">Secreted</location>
        <location evidence="1">Extracellular space</location>
        <location evidence="1">Extracellular matrix</location>
    </subcellularLocation>
</comment>
<feature type="compositionally biased region" description="Polar residues" evidence="9">
    <location>
        <begin position="1332"/>
        <end position="1359"/>
    </location>
</feature>
<dbReference type="SMART" id="SM00131">
    <property type="entry name" value="KU"/>
    <property type="match status" value="2"/>
</dbReference>
<evidence type="ECO:0000313" key="13">
    <source>
        <dbReference type="EMBL" id="KAL3863774.1"/>
    </source>
</evidence>
<dbReference type="SUPFAM" id="SSF57256">
    <property type="entry name" value="Elafin-like"/>
    <property type="match status" value="1"/>
</dbReference>
<dbReference type="InterPro" id="IPR036645">
    <property type="entry name" value="Elafin-like_sf"/>
</dbReference>
<evidence type="ECO:0000256" key="1">
    <source>
        <dbReference type="ARBA" id="ARBA00004498"/>
    </source>
</evidence>
<reference evidence="13 14" key="1">
    <citation type="submission" date="2024-11" db="EMBL/GenBank/DDBJ databases">
        <title>Chromosome-level genome assembly of the freshwater bivalve Anodonta woodiana.</title>
        <authorList>
            <person name="Chen X."/>
        </authorList>
    </citation>
    <scope>NUCLEOTIDE SEQUENCE [LARGE SCALE GENOMIC DNA]</scope>
    <source>
        <strain evidence="13">MN2024</strain>
        <tissue evidence="13">Gills</tissue>
    </source>
</reference>
<dbReference type="PANTHER" id="PTHR24020">
    <property type="entry name" value="COLLAGEN ALPHA"/>
    <property type="match status" value="1"/>
</dbReference>
<evidence type="ECO:0000256" key="4">
    <source>
        <dbReference type="ARBA" id="ARBA00022729"/>
    </source>
</evidence>
<dbReference type="FunFam" id="4.10.410.10:FF:000020">
    <property type="entry name" value="Collagen, type VI, alpha 3"/>
    <property type="match status" value="1"/>
</dbReference>
<keyword evidence="3" id="KW-0272">Extracellular matrix</keyword>
<dbReference type="Gene3D" id="4.10.410.10">
    <property type="entry name" value="Pancreatic trypsin inhibitor Kunitz domain"/>
    <property type="match status" value="2"/>
</dbReference>
<evidence type="ECO:0000256" key="2">
    <source>
        <dbReference type="ARBA" id="ARBA00022525"/>
    </source>
</evidence>
<dbReference type="Gene3D" id="3.40.50.410">
    <property type="entry name" value="von Willebrand factor, type A domain"/>
    <property type="match status" value="1"/>
</dbReference>
<sequence length="2038" mass="227089">MIRDKSRDMIRDIDTRNMIRDTDTRYDNEHKDNGNDKGLCYKEYDKVNRDKGYDMTKKGFCPPANGKVGACVNQCNGDMECEGNKKCCFNSCDHTCEEPLEEEPYLSDFCSLPPDTGPCKGLLTYWFHNSTIGACVQFKYGGCEGNRNRFASGYQCLKVCGYGSLAKQCTLPLKTGSCNATSPAWYYDTENNKCKEFMYGGCDGNDNRFDDEMSCMQICNVEGNGITCTVDNVLTCIKDGTAFLATARFMSKEYRCSYIRSIMDCLYERLGKCPMLSVDQTANIKSKAEIFIGQFAECNLTWTSDSKDLGDEKIEEVMPCSVSQALACFALVLTEKDICKGLKGLVNCTSSYLPGCNAAQLFPVSFGLKSYAKMLKDPLTCNVSIPEKDDLFRPLTGCLMVLAEDSARGMNLEYLPRGTPNILCETFSKFQTCVYKLDLPPIAKVFAGGIKDMVANFEKQLCVNYKNITTEKPLQCHSCHNANSNEECNTGKPEVCKLKESCQTIVEISHGNKTFHVTKGCKNTVACMKQVGCSLKDKRCNYCCDHGLCNSPIDGVIKVAVGEMPTNNSNGNGSIQVLDSEGCQYMMASTHITLHVVRFLTSPFLQLSERKPFCTSLVENVTPQVGTLMRNCSNETLDRLLNLAEYFTQLNTFFCPAAEKNIDANTSCAWNFVSCLHQAYPYIFSYHNRSLGEMCPILTDSLRCVIDGLFSCDKMEREIINIGMGMMRQILNDRCENASILFCNAMQPTCDLDGASSCFTNFVDNFKTNDTMTNLIEFCREKQTVIQCIQHYTPKCNLTEKQLIENKFAVDLKSLAFLGTQECGNKSVGTFQSCKPLGKCSFISSLQHVMTFIDYAWNQKPNICMEASAVQTEIETLVQECSAFQIDIVGNAIMGAASLYNCEVSFTFEYKENNFSKCVWSLSDKLMTIFSNASLHGLCNALQSFLTCTEFLDDIVVTQTLSTFGMEQLKMFVNTTCPKGNVVYATHLKNCSVFIADCPNSTDVKKPDQIRAVYSSLDTLFHVVLQRSPMCTFMEPGPTSTPEPGTPPKKICNSVFALDCIANLSMSLSESISSKNHQKTMCRSIEYVDQCVLQNINDCDEMKKTSILMTWKQVHNMAMRVCDPSYNDTIFPAEPPVPECISLEEETINGTCKPALALQYIAALEGDVFNPLSTRGSTCWKMRQSIFHFRRNMVGCAQEVFAPIQTIMYKLLNKVENRCNNIWCMEEKEDEANMCKLMEAEKCLTSLTVTIMKGNRDATCMSIGQTRKCIEEYTMLCQGVEKLPILQAFESIQQQFMSLCEIKVLDPADCLDNFWMKVHQLFKFNNTVQNASSEQGSQDSFNGSKSSTGNDTRDNTGTSIDVAGEMNVTKDCDIKYGLEQMCSEVYQAWKCVETSLEDLPERLRLMATMSIEGVLKVVQEKCRPMMCYSCAKLGENDLCNAQPFEICSVQGQSCMAMMDGGYYKKGCQNPKTCQQMCTGKEHCYCCTGDKCNHPGFPHDAGVCDVETAMSCAFNITRLFKSAEIYDAQIIKMYAVCLVEKAAGCLSEITLHLHYIGLEILRLLEIGQCVAAYGDPMCGTAAVVSLGHVMKSSFFTQMSLCGQYHASVNGAVSVKHMGFCSGQGVSNLEESFSLANIQVDGICSVEYITEETEVRKICNVTGAIDQCINKLEDDGSHTDPCSMDSLNGVIGCINSHVQGCLSVHQLDVGFAMYHYLSVLSDHCEKDYNVSLILSQILVTDTYFALSDYIFRFGINLYETMLYSVDFTTDFCKLMSDVEHDVKNVTLPALAKLYTADIISRLAIKQKELCSDGSTNKSQTTVLECEEAKVDLVIILDASSSVTQNNFDKMKVFAEQIADYSNISSGAVRLGVLTYSTNVKDIFYLKTYSNKGDIIQAIRNIEYTKGNTNTAGAIKRATDTFFLKGNGDRDDVRNVLVILTDGKSNINEENTIKEANNARASGIHIFAVGIKDADEEELNGIADKPAIQNRFFVDEFDKLAEILDKLFIRICRDMTNDQSSLCRHSIDITNDQSSLCRHQC</sequence>
<dbReference type="InterPro" id="IPR002223">
    <property type="entry name" value="Kunitz_BPTI"/>
</dbReference>
<dbReference type="PANTHER" id="PTHR24020:SF18">
    <property type="entry name" value="COLLAGEN ALPHA-1(VI) CHAIN"/>
    <property type="match status" value="1"/>
</dbReference>
<evidence type="ECO:0000256" key="7">
    <source>
        <dbReference type="ARBA" id="ARBA00023157"/>
    </source>
</evidence>
<evidence type="ECO:0000256" key="8">
    <source>
        <dbReference type="ARBA" id="ARBA00023180"/>
    </source>
</evidence>
<evidence type="ECO:0000256" key="6">
    <source>
        <dbReference type="ARBA" id="ARBA00023119"/>
    </source>
</evidence>
<dbReference type="FunFam" id="3.40.50.410:FF:000004">
    <property type="entry name" value="collagen alpha-6(VI) chain"/>
    <property type="match status" value="1"/>
</dbReference>
<accession>A0ABD3VQ93</accession>
<feature type="domain" description="VWFA" evidence="10">
    <location>
        <begin position="1829"/>
        <end position="2004"/>
    </location>
</feature>
<evidence type="ECO:0000256" key="5">
    <source>
        <dbReference type="ARBA" id="ARBA00022737"/>
    </source>
</evidence>
<dbReference type="SUPFAM" id="SSF57362">
    <property type="entry name" value="BPTI-like"/>
    <property type="match status" value="2"/>
</dbReference>
<dbReference type="EMBL" id="JBJQND010000010">
    <property type="protein sequence ID" value="KAL3863774.1"/>
    <property type="molecule type" value="Genomic_DNA"/>
</dbReference>
<keyword evidence="8" id="KW-0325">Glycoprotein</keyword>
<dbReference type="CDD" id="cd01472">
    <property type="entry name" value="vWA_collagen"/>
    <property type="match status" value="1"/>
</dbReference>
<feature type="region of interest" description="Disordered" evidence="9">
    <location>
        <begin position="1332"/>
        <end position="1360"/>
    </location>
</feature>
<dbReference type="SMART" id="SM00327">
    <property type="entry name" value="VWA"/>
    <property type="match status" value="1"/>
</dbReference>
<dbReference type="Gene3D" id="4.10.75.10">
    <property type="entry name" value="Elafin-like"/>
    <property type="match status" value="1"/>
</dbReference>
<dbReference type="InterPro" id="IPR008197">
    <property type="entry name" value="WAP_dom"/>
</dbReference>
<dbReference type="SMART" id="SM00217">
    <property type="entry name" value="WAP"/>
    <property type="match status" value="1"/>
</dbReference>
<dbReference type="Pfam" id="PF00095">
    <property type="entry name" value="WAP"/>
    <property type="match status" value="1"/>
</dbReference>
<dbReference type="CDD" id="cd00109">
    <property type="entry name" value="Kunitz-type"/>
    <property type="match status" value="2"/>
</dbReference>
<name>A0ABD3VQ93_SINWO</name>
<dbReference type="GO" id="GO:0005581">
    <property type="term" value="C:collagen trimer"/>
    <property type="evidence" value="ECO:0007669"/>
    <property type="project" value="UniProtKB-KW"/>
</dbReference>
<feature type="domain" description="BPTI/Kunitz inhibitor" evidence="11">
    <location>
        <begin position="169"/>
        <end position="219"/>
    </location>
</feature>
<dbReference type="PROSITE" id="PS00280">
    <property type="entry name" value="BPTI_KUNITZ_1"/>
    <property type="match status" value="1"/>
</dbReference>
<keyword evidence="5" id="KW-0677">Repeat</keyword>
<keyword evidence="6" id="KW-0176">Collagen</keyword>
<evidence type="ECO:0000259" key="11">
    <source>
        <dbReference type="PROSITE" id="PS50279"/>
    </source>
</evidence>
<evidence type="ECO:0000256" key="3">
    <source>
        <dbReference type="ARBA" id="ARBA00022530"/>
    </source>
</evidence>
<dbReference type="PROSITE" id="PS50279">
    <property type="entry name" value="BPTI_KUNITZ_2"/>
    <property type="match status" value="2"/>
</dbReference>
<keyword evidence="14" id="KW-1185">Reference proteome</keyword>
<feature type="domain" description="BPTI/Kunitz inhibitor" evidence="11">
    <location>
        <begin position="110"/>
        <end position="160"/>
    </location>
</feature>
<dbReference type="Pfam" id="PF00092">
    <property type="entry name" value="VWA"/>
    <property type="match status" value="1"/>
</dbReference>
<keyword evidence="4" id="KW-0732">Signal</keyword>
<dbReference type="InterPro" id="IPR020901">
    <property type="entry name" value="Prtase_inh_Kunz-CS"/>
</dbReference>
<dbReference type="PRINTS" id="PR00453">
    <property type="entry name" value="VWFADOMAIN"/>
</dbReference>
<dbReference type="InterPro" id="IPR036880">
    <property type="entry name" value="Kunitz_BPTI_sf"/>
</dbReference>
<feature type="domain" description="WAP" evidence="12">
    <location>
        <begin position="54"/>
        <end position="100"/>
    </location>
</feature>
<dbReference type="InterPro" id="IPR050525">
    <property type="entry name" value="ECM_Assembly_Org"/>
</dbReference>
<comment type="caution">
    <text evidence="13">The sequence shown here is derived from an EMBL/GenBank/DDBJ whole genome shotgun (WGS) entry which is preliminary data.</text>
</comment>
<gene>
    <name evidence="13" type="ORF">ACJMK2_005509</name>
</gene>
<keyword evidence="2" id="KW-0964">Secreted</keyword>
<dbReference type="PROSITE" id="PS51390">
    <property type="entry name" value="WAP"/>
    <property type="match status" value="1"/>
</dbReference>